<keyword evidence="2" id="KW-1185">Reference proteome</keyword>
<reference evidence="1" key="2">
    <citation type="submission" date="2025-09" db="UniProtKB">
        <authorList>
            <consortium name="EnsemblPlants"/>
        </authorList>
    </citation>
    <scope>IDENTIFICATION</scope>
</reference>
<reference evidence="1" key="1">
    <citation type="submission" date="2021-05" db="EMBL/GenBank/DDBJ databases">
        <authorList>
            <person name="Scholz U."/>
            <person name="Mascher M."/>
            <person name="Fiebig A."/>
        </authorList>
    </citation>
    <scope>NUCLEOTIDE SEQUENCE [LARGE SCALE GENOMIC DNA]</scope>
</reference>
<proteinExistence type="predicted"/>
<dbReference type="Proteomes" id="UP001732700">
    <property type="component" value="Chromosome 2A"/>
</dbReference>
<dbReference type="EnsemblPlants" id="AVESA.00010b.r2.2AG0233560.1">
    <property type="protein sequence ID" value="AVESA.00010b.r2.2AG0233560.1.CDS.1"/>
    <property type="gene ID" value="AVESA.00010b.r2.2AG0233560"/>
</dbReference>
<protein>
    <submittedName>
        <fullName evidence="1">Uncharacterized protein</fullName>
    </submittedName>
</protein>
<accession>A0ACD5UE59</accession>
<evidence type="ECO:0000313" key="2">
    <source>
        <dbReference type="Proteomes" id="UP001732700"/>
    </source>
</evidence>
<organism evidence="1 2">
    <name type="scientific">Avena sativa</name>
    <name type="common">Oat</name>
    <dbReference type="NCBI Taxonomy" id="4498"/>
    <lineage>
        <taxon>Eukaryota</taxon>
        <taxon>Viridiplantae</taxon>
        <taxon>Streptophyta</taxon>
        <taxon>Embryophyta</taxon>
        <taxon>Tracheophyta</taxon>
        <taxon>Spermatophyta</taxon>
        <taxon>Magnoliopsida</taxon>
        <taxon>Liliopsida</taxon>
        <taxon>Poales</taxon>
        <taxon>Poaceae</taxon>
        <taxon>BOP clade</taxon>
        <taxon>Pooideae</taxon>
        <taxon>Poodae</taxon>
        <taxon>Poeae</taxon>
        <taxon>Poeae Chloroplast Group 1 (Aveneae type)</taxon>
        <taxon>Aveninae</taxon>
        <taxon>Avena</taxon>
    </lineage>
</organism>
<sequence length="205" mass="23133">MGGEANGTVRAEIYSFLDLISKNVMKLKAKSRLRIYSYSRNEIKIHMDNMHSEVTNLLLMMGVPGKEPATEKMGVKVVQIRTDDKGESALETQVPRNFDFLLKSILKSLKQIYALVKDDLDSKLIYEPVQETRDSLTKMKVDTEIKAKETDEAPQKFSMDAVSGENGMDKVSRGISTHGLEIEEDKETSKEAKRMDEVSPEAKLE</sequence>
<name>A0ACD5UE59_AVESA</name>
<evidence type="ECO:0000313" key="1">
    <source>
        <dbReference type="EnsemblPlants" id="AVESA.00010b.r2.2AG0233560.1.CDS.1"/>
    </source>
</evidence>